<dbReference type="GO" id="GO:0005840">
    <property type="term" value="C:ribosome"/>
    <property type="evidence" value="ECO:0007669"/>
    <property type="project" value="UniProtKB-KW"/>
</dbReference>
<keyword evidence="3 6" id="KW-0489">Methyltransferase</keyword>
<organism evidence="7 8">
    <name type="scientific">Neolewinella aurantiaca</name>
    <dbReference type="NCBI Taxonomy" id="2602767"/>
    <lineage>
        <taxon>Bacteria</taxon>
        <taxon>Pseudomonadati</taxon>
        <taxon>Bacteroidota</taxon>
        <taxon>Saprospiria</taxon>
        <taxon>Saprospirales</taxon>
        <taxon>Lewinellaceae</taxon>
        <taxon>Neolewinella</taxon>
    </lineage>
</organism>
<reference evidence="7 8" key="1">
    <citation type="submission" date="2019-08" db="EMBL/GenBank/DDBJ databases">
        <title>Lewinella sp. strain SSH13 Genome sequencing and assembly.</title>
        <authorList>
            <person name="Kim I."/>
        </authorList>
    </citation>
    <scope>NUCLEOTIDE SEQUENCE [LARGE SCALE GENOMIC DNA]</scope>
    <source>
        <strain evidence="7 8">SSH13</strain>
    </source>
</reference>
<comment type="function">
    <text evidence="6">Methylates ribosomal protein L11.</text>
</comment>
<dbReference type="CDD" id="cd02440">
    <property type="entry name" value="AdoMet_MTases"/>
    <property type="match status" value="1"/>
</dbReference>
<dbReference type="GO" id="GO:0005737">
    <property type="term" value="C:cytoplasm"/>
    <property type="evidence" value="ECO:0007669"/>
    <property type="project" value="UniProtKB-SubCell"/>
</dbReference>
<dbReference type="Pfam" id="PF06325">
    <property type="entry name" value="PrmA"/>
    <property type="match status" value="1"/>
</dbReference>
<dbReference type="SUPFAM" id="SSF53335">
    <property type="entry name" value="S-adenosyl-L-methionine-dependent methyltransferases"/>
    <property type="match status" value="1"/>
</dbReference>
<accession>A0A5C7FR61</accession>
<comment type="similarity">
    <text evidence="1 6">Belongs to the methyltransferase superfamily. PrmA family.</text>
</comment>
<keyword evidence="5 6" id="KW-0949">S-adenosyl-L-methionine</keyword>
<evidence type="ECO:0000256" key="4">
    <source>
        <dbReference type="ARBA" id="ARBA00022679"/>
    </source>
</evidence>
<evidence type="ECO:0000313" key="7">
    <source>
        <dbReference type="EMBL" id="TXF90403.1"/>
    </source>
</evidence>
<dbReference type="NCBIfam" id="NF001785">
    <property type="entry name" value="PRK00517.2-2"/>
    <property type="match status" value="1"/>
</dbReference>
<dbReference type="HAMAP" id="MF_00735">
    <property type="entry name" value="Methyltr_PrmA"/>
    <property type="match status" value="1"/>
</dbReference>
<dbReference type="GO" id="GO:0032259">
    <property type="term" value="P:methylation"/>
    <property type="evidence" value="ECO:0007669"/>
    <property type="project" value="UniProtKB-KW"/>
</dbReference>
<dbReference type="AlphaFoldDB" id="A0A5C7FR61"/>
<evidence type="ECO:0000256" key="2">
    <source>
        <dbReference type="ARBA" id="ARBA00022490"/>
    </source>
</evidence>
<comment type="subcellular location">
    <subcellularLocation>
        <location evidence="6">Cytoplasm</location>
    </subcellularLocation>
</comment>
<dbReference type="OrthoDB" id="9785995at2"/>
<evidence type="ECO:0000313" key="8">
    <source>
        <dbReference type="Proteomes" id="UP000321907"/>
    </source>
</evidence>
<comment type="catalytic activity">
    <reaction evidence="6">
        <text>L-lysyl-[protein] + 3 S-adenosyl-L-methionine = N(6),N(6),N(6)-trimethyl-L-lysyl-[protein] + 3 S-adenosyl-L-homocysteine + 3 H(+)</text>
        <dbReference type="Rhea" id="RHEA:54192"/>
        <dbReference type="Rhea" id="RHEA-COMP:9752"/>
        <dbReference type="Rhea" id="RHEA-COMP:13826"/>
        <dbReference type="ChEBI" id="CHEBI:15378"/>
        <dbReference type="ChEBI" id="CHEBI:29969"/>
        <dbReference type="ChEBI" id="CHEBI:57856"/>
        <dbReference type="ChEBI" id="CHEBI:59789"/>
        <dbReference type="ChEBI" id="CHEBI:61961"/>
    </reaction>
</comment>
<proteinExistence type="inferred from homology"/>
<dbReference type="PANTHER" id="PTHR43648">
    <property type="entry name" value="ELECTRON TRANSFER FLAVOPROTEIN BETA SUBUNIT LYSINE METHYLTRANSFERASE"/>
    <property type="match status" value="1"/>
</dbReference>
<gene>
    <name evidence="6" type="primary">prmA</name>
    <name evidence="7" type="ORF">FUA23_06325</name>
</gene>
<dbReference type="GO" id="GO:0016279">
    <property type="term" value="F:protein-lysine N-methyltransferase activity"/>
    <property type="evidence" value="ECO:0007669"/>
    <property type="project" value="RHEA"/>
</dbReference>
<keyword evidence="2 6" id="KW-0963">Cytoplasm</keyword>
<comment type="caution">
    <text evidence="7">The sequence shown here is derived from an EMBL/GenBank/DDBJ whole genome shotgun (WGS) entry which is preliminary data.</text>
</comment>
<dbReference type="EC" id="2.1.1.-" evidence="6"/>
<dbReference type="RefSeq" id="WP_147929885.1">
    <property type="nucleotide sequence ID" value="NZ_VOXD01000007.1"/>
</dbReference>
<feature type="binding site" evidence="6">
    <location>
        <position position="210"/>
    </location>
    <ligand>
        <name>S-adenosyl-L-methionine</name>
        <dbReference type="ChEBI" id="CHEBI:59789"/>
    </ligand>
</feature>
<evidence type="ECO:0000256" key="3">
    <source>
        <dbReference type="ARBA" id="ARBA00022603"/>
    </source>
</evidence>
<feature type="binding site" evidence="6">
    <location>
        <position position="124"/>
    </location>
    <ligand>
        <name>S-adenosyl-L-methionine</name>
        <dbReference type="ChEBI" id="CHEBI:59789"/>
    </ligand>
</feature>
<keyword evidence="7" id="KW-0689">Ribosomal protein</keyword>
<dbReference type="Proteomes" id="UP000321907">
    <property type="component" value="Unassembled WGS sequence"/>
</dbReference>
<keyword evidence="8" id="KW-1185">Reference proteome</keyword>
<dbReference type="PIRSF" id="PIRSF000401">
    <property type="entry name" value="RPL11_MTase"/>
    <property type="match status" value="1"/>
</dbReference>
<sequence>MIFQQYTLDNDPALNEVLVAFLSEAGFDSFQETDEGLLAFAPAEDHARWVRELDELSGQFPFTYTSHPLEDKNWNEEWEKQFQPLQIGDRLYIRADFHPPHPNIEQELVITPKMAFGTGHHPTTHMMCELIFEQDLAGKRVFDYGSGTGVLAILAKRLGAAEADAVDIESWSAENTLENARRNGVEMDQIIHGTLDDVPAGEPYDLILANINRNVILTTAEALYQRLRPGGTVLFSGILDTDEHLLVSSLSSLGFVHQETRQRADWRAFVFTRN</sequence>
<dbReference type="InterPro" id="IPR050078">
    <property type="entry name" value="Ribosomal_L11_MeTrfase_PrmA"/>
</dbReference>
<dbReference type="InterPro" id="IPR004498">
    <property type="entry name" value="Ribosomal_PrmA_MeTrfase"/>
</dbReference>
<evidence type="ECO:0000256" key="1">
    <source>
        <dbReference type="ARBA" id="ARBA00009741"/>
    </source>
</evidence>
<dbReference type="EMBL" id="VOXD01000007">
    <property type="protein sequence ID" value="TXF90403.1"/>
    <property type="molecule type" value="Genomic_DNA"/>
</dbReference>
<evidence type="ECO:0000256" key="6">
    <source>
        <dbReference type="HAMAP-Rule" id="MF_00735"/>
    </source>
</evidence>
<dbReference type="Gene3D" id="3.40.50.150">
    <property type="entry name" value="Vaccinia Virus protein VP39"/>
    <property type="match status" value="1"/>
</dbReference>
<keyword evidence="4 6" id="KW-0808">Transferase</keyword>
<protein>
    <recommendedName>
        <fullName evidence="6">Ribosomal protein L11 methyltransferase</fullName>
        <shortName evidence="6">L11 Mtase</shortName>
        <ecNumber evidence="6">2.1.1.-</ecNumber>
    </recommendedName>
</protein>
<feature type="binding site" evidence="6">
    <location>
        <position position="167"/>
    </location>
    <ligand>
        <name>S-adenosyl-L-methionine</name>
        <dbReference type="ChEBI" id="CHEBI:59789"/>
    </ligand>
</feature>
<evidence type="ECO:0000256" key="5">
    <source>
        <dbReference type="ARBA" id="ARBA00022691"/>
    </source>
</evidence>
<name>A0A5C7FR61_9BACT</name>
<feature type="binding site" evidence="6">
    <location>
        <position position="145"/>
    </location>
    <ligand>
        <name>S-adenosyl-L-methionine</name>
        <dbReference type="ChEBI" id="CHEBI:59789"/>
    </ligand>
</feature>
<dbReference type="PANTHER" id="PTHR43648:SF1">
    <property type="entry name" value="ELECTRON TRANSFER FLAVOPROTEIN BETA SUBUNIT LYSINE METHYLTRANSFERASE"/>
    <property type="match status" value="1"/>
</dbReference>
<keyword evidence="7" id="KW-0687">Ribonucleoprotein</keyword>
<dbReference type="InterPro" id="IPR029063">
    <property type="entry name" value="SAM-dependent_MTases_sf"/>
</dbReference>